<accession>A0A7E4VGK9</accession>
<reference evidence="2" key="2">
    <citation type="submission" date="2020-10" db="UniProtKB">
        <authorList>
            <consortium name="WormBaseParasite"/>
        </authorList>
    </citation>
    <scope>IDENTIFICATION</scope>
</reference>
<dbReference type="Gene3D" id="3.80.10.10">
    <property type="entry name" value="Ribonuclease Inhibitor"/>
    <property type="match status" value="1"/>
</dbReference>
<sequence length="392" mass="45338">MSNAEISAKDRTKLIKTVFEEIFEYDNFLGLVGNEDKYYIKSSDSEDYDSDSIFPRDEKDASMIVHIDSLIHFAMSSKAAFESFVKFIQGNMFVRFRKNDVYFHCNKRAICPGSEEDGLIDKFFKFARKVTFYKMACKNTPKKVDAFVKTMNSFVDLRHIDMSEIHGVPDLALGHLSDAFVNLTDFDVQSDTLVKILKKKTTSFPKLKRLKITGYNAEIKEVVAPAARFPRLTDVDISPSWPRSWVDHNESKDLSFSDNAFPTVKNLKINFEENVDDGFVPADFELVVNWLKKFPSATKAKVSMKRYVDTYPPGGPERYIELHKAFKTTDFGVPLELIFYVDGRLGWPQDEDYEEQYSCFRCVDNHRYHEVVYKDTLPGKKFSHTMKLKLDD</sequence>
<evidence type="ECO:0000313" key="2">
    <source>
        <dbReference type="WBParaSite" id="Pan_g19998.t1"/>
    </source>
</evidence>
<name>A0A7E4VGK9_PANRE</name>
<keyword evidence="1" id="KW-1185">Reference proteome</keyword>
<dbReference type="Proteomes" id="UP000492821">
    <property type="component" value="Unassembled WGS sequence"/>
</dbReference>
<dbReference type="InterPro" id="IPR032675">
    <property type="entry name" value="LRR_dom_sf"/>
</dbReference>
<proteinExistence type="predicted"/>
<dbReference type="WBParaSite" id="Pan_g19998.t1">
    <property type="protein sequence ID" value="Pan_g19998.t1"/>
    <property type="gene ID" value="Pan_g19998"/>
</dbReference>
<reference evidence="1" key="1">
    <citation type="journal article" date="2013" name="Genetics">
        <title>The draft genome and transcriptome of Panagrellus redivivus are shaped by the harsh demands of a free-living lifestyle.</title>
        <authorList>
            <person name="Srinivasan J."/>
            <person name="Dillman A.R."/>
            <person name="Macchietto M.G."/>
            <person name="Heikkinen L."/>
            <person name="Lakso M."/>
            <person name="Fracchia K.M."/>
            <person name="Antoshechkin I."/>
            <person name="Mortazavi A."/>
            <person name="Wong G."/>
            <person name="Sternberg P.W."/>
        </authorList>
    </citation>
    <scope>NUCLEOTIDE SEQUENCE [LARGE SCALE GENOMIC DNA]</scope>
    <source>
        <strain evidence="1">MT8872</strain>
    </source>
</reference>
<protein>
    <submittedName>
        <fullName evidence="2">F-box domain-containing protein</fullName>
    </submittedName>
</protein>
<organism evidence="1 2">
    <name type="scientific">Panagrellus redivivus</name>
    <name type="common">Microworm</name>
    <dbReference type="NCBI Taxonomy" id="6233"/>
    <lineage>
        <taxon>Eukaryota</taxon>
        <taxon>Metazoa</taxon>
        <taxon>Ecdysozoa</taxon>
        <taxon>Nematoda</taxon>
        <taxon>Chromadorea</taxon>
        <taxon>Rhabditida</taxon>
        <taxon>Tylenchina</taxon>
        <taxon>Panagrolaimomorpha</taxon>
        <taxon>Panagrolaimoidea</taxon>
        <taxon>Panagrolaimidae</taxon>
        <taxon>Panagrellus</taxon>
    </lineage>
</organism>
<dbReference type="AlphaFoldDB" id="A0A7E4VGK9"/>
<evidence type="ECO:0000313" key="1">
    <source>
        <dbReference type="Proteomes" id="UP000492821"/>
    </source>
</evidence>